<feature type="transmembrane region" description="Helical" evidence="1">
    <location>
        <begin position="24"/>
        <end position="45"/>
    </location>
</feature>
<evidence type="ECO:0000313" key="3">
    <source>
        <dbReference type="Proteomes" id="UP001333102"/>
    </source>
</evidence>
<keyword evidence="1" id="KW-1133">Transmembrane helix</keyword>
<feature type="transmembrane region" description="Helical" evidence="1">
    <location>
        <begin position="65"/>
        <end position="88"/>
    </location>
</feature>
<dbReference type="RefSeq" id="WP_324668154.1">
    <property type="nucleotide sequence ID" value="NZ_CP141614.1"/>
</dbReference>
<evidence type="ECO:0000256" key="1">
    <source>
        <dbReference type="SAM" id="Phobius"/>
    </source>
</evidence>
<feature type="transmembrane region" description="Helical" evidence="1">
    <location>
        <begin position="118"/>
        <end position="138"/>
    </location>
</feature>
<dbReference type="Pfam" id="PF12679">
    <property type="entry name" value="ABC2_membrane_2"/>
    <property type="match status" value="1"/>
</dbReference>
<keyword evidence="3" id="KW-1185">Reference proteome</keyword>
<sequence>MSAPGVSRWHVARTIAGRDLRSQLFGLSLYLAVALVLWGVSHFALRNALWQVEQNGLMVLGSPVAYPFFLAMWLSAIYFGLMAAVAIARERDNGTLEVLFYGPVDSLSYLAGKFLQPMASALVVTALYLVTFGAAAWFTNLGFPRETPQLVVLALALTACVVALGLLISALSRRVFLAVLVFLGLMLLFTLFSVAHAVLLAIPGQRLTDLLAFARTVVDNVQQVLTWVSPIGYYSRGSAALQVGDAGQYLAALGSSLLYAAVMLSLAAWAFARKGVRR</sequence>
<protein>
    <submittedName>
        <fullName evidence="2">ABC transporter permease</fullName>
    </submittedName>
</protein>
<dbReference type="EMBL" id="CP141614">
    <property type="protein sequence ID" value="WRP13892.1"/>
    <property type="molecule type" value="Genomic_DNA"/>
</dbReference>
<keyword evidence="1" id="KW-0472">Membrane</keyword>
<feature type="transmembrane region" description="Helical" evidence="1">
    <location>
        <begin position="150"/>
        <end position="168"/>
    </location>
</feature>
<dbReference type="Proteomes" id="UP001333102">
    <property type="component" value="Chromosome"/>
</dbReference>
<gene>
    <name evidence="2" type="ORF">VLY81_10695</name>
</gene>
<name>A0ABZ1BMA2_9FIRM</name>
<reference evidence="3" key="1">
    <citation type="submission" date="2023-12" db="EMBL/GenBank/DDBJ databases">
        <title>Novel isolates from deep terrestrial aquifers shed light on the physiology and ecology of the class Limnochordia.</title>
        <authorList>
            <person name="Karnachuk O.V."/>
            <person name="Lukina A.P."/>
            <person name="Avakyan M.R."/>
            <person name="Kadnikov V."/>
            <person name="Begmatov S."/>
            <person name="Beletsky A.V."/>
            <person name="Mardanov A.V."/>
            <person name="Ravin N.V."/>
        </authorList>
    </citation>
    <scope>NUCLEOTIDE SEQUENCE [LARGE SCALE GENOMIC DNA]</scope>
    <source>
        <strain evidence="3">LN</strain>
    </source>
</reference>
<organism evidence="2 3">
    <name type="scientific">Geochorda subterranea</name>
    <dbReference type="NCBI Taxonomy" id="3109564"/>
    <lineage>
        <taxon>Bacteria</taxon>
        <taxon>Bacillati</taxon>
        <taxon>Bacillota</taxon>
        <taxon>Limnochordia</taxon>
        <taxon>Limnochordales</taxon>
        <taxon>Geochordaceae</taxon>
        <taxon>Geochorda</taxon>
    </lineage>
</organism>
<proteinExistence type="predicted"/>
<dbReference type="PANTHER" id="PTHR43471">
    <property type="entry name" value="ABC TRANSPORTER PERMEASE"/>
    <property type="match status" value="1"/>
</dbReference>
<feature type="transmembrane region" description="Helical" evidence="1">
    <location>
        <begin position="175"/>
        <end position="202"/>
    </location>
</feature>
<feature type="transmembrane region" description="Helical" evidence="1">
    <location>
        <begin position="249"/>
        <end position="272"/>
    </location>
</feature>
<keyword evidence="1" id="KW-0812">Transmembrane</keyword>
<evidence type="ECO:0000313" key="2">
    <source>
        <dbReference type="EMBL" id="WRP13892.1"/>
    </source>
</evidence>
<accession>A0ABZ1BMA2</accession>